<keyword evidence="1" id="KW-1133">Transmembrane helix</keyword>
<evidence type="ECO:0000313" key="3">
    <source>
        <dbReference type="Proteomes" id="UP000179221"/>
    </source>
</evidence>
<name>A0A1F7YJG9_9BACT</name>
<dbReference type="AlphaFoldDB" id="A0A1F7YJG9"/>
<accession>A0A1F7YJG9</accession>
<feature type="transmembrane region" description="Helical" evidence="1">
    <location>
        <begin position="9"/>
        <end position="27"/>
    </location>
</feature>
<dbReference type="Proteomes" id="UP000179221">
    <property type="component" value="Unassembled WGS sequence"/>
</dbReference>
<reference evidence="2 3" key="1">
    <citation type="journal article" date="2016" name="Nat. Commun.">
        <title>Thousands of microbial genomes shed light on interconnected biogeochemical processes in an aquifer system.</title>
        <authorList>
            <person name="Anantharaman K."/>
            <person name="Brown C.T."/>
            <person name="Hug L.A."/>
            <person name="Sharon I."/>
            <person name="Castelle C.J."/>
            <person name="Probst A.J."/>
            <person name="Thomas B.C."/>
            <person name="Singh A."/>
            <person name="Wilkins M.J."/>
            <person name="Karaoz U."/>
            <person name="Brodie E.L."/>
            <person name="Williams K.H."/>
            <person name="Hubbard S.S."/>
            <person name="Banfield J.F."/>
        </authorList>
    </citation>
    <scope>NUCLEOTIDE SEQUENCE [LARGE SCALE GENOMIC DNA]</scope>
</reference>
<keyword evidence="1" id="KW-0812">Transmembrane</keyword>
<dbReference type="EMBL" id="MGGL01000004">
    <property type="protein sequence ID" value="OGM27486.1"/>
    <property type="molecule type" value="Genomic_DNA"/>
</dbReference>
<evidence type="ECO:0000256" key="1">
    <source>
        <dbReference type="SAM" id="Phobius"/>
    </source>
</evidence>
<gene>
    <name evidence="2" type="ORF">A2628_01710</name>
</gene>
<organism evidence="2 3">
    <name type="scientific">Candidatus Woesebacteria bacterium RIFCSPHIGHO2_01_FULL_40_22</name>
    <dbReference type="NCBI Taxonomy" id="1802499"/>
    <lineage>
        <taxon>Bacteria</taxon>
        <taxon>Candidatus Woeseibacteriota</taxon>
    </lineage>
</organism>
<comment type="caution">
    <text evidence="2">The sequence shown here is derived from an EMBL/GenBank/DDBJ whole genome shotgun (WGS) entry which is preliminary data.</text>
</comment>
<evidence type="ECO:0000313" key="2">
    <source>
        <dbReference type="EMBL" id="OGM27486.1"/>
    </source>
</evidence>
<proteinExistence type="predicted"/>
<protein>
    <submittedName>
        <fullName evidence="2">Uncharacterized protein</fullName>
    </submittedName>
</protein>
<keyword evidence="1" id="KW-0472">Membrane</keyword>
<sequence length="79" mass="8830">MKVDQVKSTIFLTIFVLTSAILAWGVWNNYKPQVIYASCTDIAEKTTNLRKSKDIVEVGEGEFDSVFNNCLGDSGYFAK</sequence>